<name>A0A135UES7_9PEZI</name>
<protein>
    <submittedName>
        <fullName evidence="2">Uncharacterized protein</fullName>
    </submittedName>
</protein>
<feature type="region of interest" description="Disordered" evidence="1">
    <location>
        <begin position="130"/>
        <end position="153"/>
    </location>
</feature>
<comment type="caution">
    <text evidence="2">The sequence shown here is derived from an EMBL/GenBank/DDBJ whole genome shotgun (WGS) entry which is preliminary data.</text>
</comment>
<proteinExistence type="predicted"/>
<dbReference type="OrthoDB" id="10547068at2759"/>
<dbReference type="Proteomes" id="UP000070121">
    <property type="component" value="Unassembled WGS sequence"/>
</dbReference>
<keyword evidence="3" id="KW-1185">Reference proteome</keyword>
<evidence type="ECO:0000313" key="2">
    <source>
        <dbReference type="EMBL" id="KXH58892.1"/>
    </source>
</evidence>
<feature type="region of interest" description="Disordered" evidence="1">
    <location>
        <begin position="195"/>
        <end position="216"/>
    </location>
</feature>
<gene>
    <name evidence="2" type="ORF">CSAL01_02648</name>
</gene>
<accession>A0A135UES7</accession>
<organism evidence="2 3">
    <name type="scientific">Colletotrichum salicis</name>
    <dbReference type="NCBI Taxonomy" id="1209931"/>
    <lineage>
        <taxon>Eukaryota</taxon>
        <taxon>Fungi</taxon>
        <taxon>Dikarya</taxon>
        <taxon>Ascomycota</taxon>
        <taxon>Pezizomycotina</taxon>
        <taxon>Sordariomycetes</taxon>
        <taxon>Hypocreomycetidae</taxon>
        <taxon>Glomerellales</taxon>
        <taxon>Glomerellaceae</taxon>
        <taxon>Colletotrichum</taxon>
        <taxon>Colletotrichum acutatum species complex</taxon>
    </lineage>
</organism>
<sequence>MVAIGLEDQEQEREREKRGMGWEVPLMWRGEMGKGKGGGVMSKDGGDGAARNQRIVREKRVGGSRRRGGQCASGRGKLHMRSLLAEIKVRSMVSMCGMGNVLDANIQLAPSSLPELTLRDAVRGTADREADEMDALNTRPDGQGPRQPIDDNLLDLDGDDDQECLPAGVDPHLGLCNVEITAAGPMTSAEELGEVSSSQKLPATRPKSPGLWSPWRPWAGKEQGKGVSHWFAWPDWSENSLFAALTNVKFPRATADHRPGTEMASLGPV</sequence>
<dbReference type="AlphaFoldDB" id="A0A135UES7"/>
<evidence type="ECO:0000256" key="1">
    <source>
        <dbReference type="SAM" id="MobiDB-lite"/>
    </source>
</evidence>
<dbReference type="EMBL" id="JFFI01001556">
    <property type="protein sequence ID" value="KXH58892.1"/>
    <property type="molecule type" value="Genomic_DNA"/>
</dbReference>
<reference evidence="2 3" key="1">
    <citation type="submission" date="2014-02" db="EMBL/GenBank/DDBJ databases">
        <title>The genome sequence of Colletotrichum salicis CBS 607.94.</title>
        <authorList>
            <person name="Baroncelli R."/>
            <person name="Thon M.R."/>
        </authorList>
    </citation>
    <scope>NUCLEOTIDE SEQUENCE [LARGE SCALE GENOMIC DNA]</scope>
    <source>
        <strain evidence="2 3">CBS 607.94</strain>
    </source>
</reference>
<evidence type="ECO:0000313" key="3">
    <source>
        <dbReference type="Proteomes" id="UP000070121"/>
    </source>
</evidence>